<proteinExistence type="predicted"/>
<name>A0A0C9ZS12_9AGAM</name>
<dbReference type="EMBL" id="KN833711">
    <property type="protein sequence ID" value="KIK25002.1"/>
    <property type="molecule type" value="Genomic_DNA"/>
</dbReference>
<reference evidence="2" key="2">
    <citation type="submission" date="2015-01" db="EMBL/GenBank/DDBJ databases">
        <title>Evolutionary Origins and Diversification of the Mycorrhizal Mutualists.</title>
        <authorList>
            <consortium name="DOE Joint Genome Institute"/>
            <consortium name="Mycorrhizal Genomics Consortium"/>
            <person name="Kohler A."/>
            <person name="Kuo A."/>
            <person name="Nagy L.G."/>
            <person name="Floudas D."/>
            <person name="Copeland A."/>
            <person name="Barry K.W."/>
            <person name="Cichocki N."/>
            <person name="Veneault-Fourrey C."/>
            <person name="LaButti K."/>
            <person name="Lindquist E.A."/>
            <person name="Lipzen A."/>
            <person name="Lundell T."/>
            <person name="Morin E."/>
            <person name="Murat C."/>
            <person name="Riley R."/>
            <person name="Ohm R."/>
            <person name="Sun H."/>
            <person name="Tunlid A."/>
            <person name="Henrissat B."/>
            <person name="Grigoriev I.V."/>
            <person name="Hibbett D.S."/>
            <person name="Martin F."/>
        </authorList>
    </citation>
    <scope>NUCLEOTIDE SEQUENCE [LARGE SCALE GENOMIC DNA]</scope>
    <source>
        <strain evidence="2">441</strain>
    </source>
</reference>
<reference evidence="1 2" key="1">
    <citation type="submission" date="2014-04" db="EMBL/GenBank/DDBJ databases">
        <authorList>
            <consortium name="DOE Joint Genome Institute"/>
            <person name="Kuo A."/>
            <person name="Kohler A."/>
            <person name="Costa M.D."/>
            <person name="Nagy L.G."/>
            <person name="Floudas D."/>
            <person name="Copeland A."/>
            <person name="Barry K.W."/>
            <person name="Cichocki N."/>
            <person name="Veneault-Fourrey C."/>
            <person name="LaButti K."/>
            <person name="Lindquist E.A."/>
            <person name="Lipzen A."/>
            <person name="Lundell T."/>
            <person name="Morin E."/>
            <person name="Murat C."/>
            <person name="Sun H."/>
            <person name="Tunlid A."/>
            <person name="Henrissat B."/>
            <person name="Grigoriev I.V."/>
            <person name="Hibbett D.S."/>
            <person name="Martin F."/>
            <person name="Nordberg H.P."/>
            <person name="Cantor M.N."/>
            <person name="Hua S.X."/>
        </authorList>
    </citation>
    <scope>NUCLEOTIDE SEQUENCE [LARGE SCALE GENOMIC DNA]</scope>
    <source>
        <strain evidence="1 2">441</strain>
    </source>
</reference>
<dbReference type="HOGENOM" id="CLU_1579153_0_0_1"/>
<dbReference type="AlphaFoldDB" id="A0A0C9ZS12"/>
<dbReference type="Proteomes" id="UP000054018">
    <property type="component" value="Unassembled WGS sequence"/>
</dbReference>
<gene>
    <name evidence="1" type="ORF">PISMIDRAFT_360358</name>
</gene>
<organism evidence="1 2">
    <name type="scientific">Pisolithus microcarpus 441</name>
    <dbReference type="NCBI Taxonomy" id="765257"/>
    <lineage>
        <taxon>Eukaryota</taxon>
        <taxon>Fungi</taxon>
        <taxon>Dikarya</taxon>
        <taxon>Basidiomycota</taxon>
        <taxon>Agaricomycotina</taxon>
        <taxon>Agaricomycetes</taxon>
        <taxon>Agaricomycetidae</taxon>
        <taxon>Boletales</taxon>
        <taxon>Sclerodermatineae</taxon>
        <taxon>Pisolithaceae</taxon>
        <taxon>Pisolithus</taxon>
    </lineage>
</organism>
<protein>
    <submittedName>
        <fullName evidence="1">Uncharacterized protein</fullName>
    </submittedName>
</protein>
<evidence type="ECO:0000313" key="2">
    <source>
        <dbReference type="Proteomes" id="UP000054018"/>
    </source>
</evidence>
<keyword evidence="2" id="KW-1185">Reference proteome</keyword>
<evidence type="ECO:0000313" key="1">
    <source>
        <dbReference type="EMBL" id="KIK25002.1"/>
    </source>
</evidence>
<sequence length="169" mass="19602">MRQPFQLSGREFFGYGWRTGTTTNKVAGTSRTYYYDSKQHFGRGRRKSPMQDSCDHLIETRNTQASIFTWTHDPHKGNRVRPVTVRWASGQEFGADRIDRGFKGFLREAIFMKNAKYTMQRTPSPSPIFKFTPPRPFRLPSHPLLLPPFHSPFTIPFHSRLPPSLVTSK</sequence>
<accession>A0A0C9ZS12</accession>